<dbReference type="OrthoDB" id="510539at2759"/>
<accession>A0A8X7CD44</accession>
<dbReference type="GO" id="GO:0070006">
    <property type="term" value="F:metalloaminopeptidase activity"/>
    <property type="evidence" value="ECO:0007669"/>
    <property type="project" value="TreeGrafter"/>
</dbReference>
<dbReference type="GO" id="GO:0016020">
    <property type="term" value="C:membrane"/>
    <property type="evidence" value="ECO:0007669"/>
    <property type="project" value="TreeGrafter"/>
</dbReference>
<feature type="domain" description="ERAP1-like C-terminal" evidence="2">
    <location>
        <begin position="72"/>
        <end position="145"/>
    </location>
</feature>
<dbReference type="GO" id="GO:0005737">
    <property type="term" value="C:cytoplasm"/>
    <property type="evidence" value="ECO:0007669"/>
    <property type="project" value="TreeGrafter"/>
</dbReference>
<keyword evidence="3" id="KW-0031">Aminopeptidase</keyword>
<dbReference type="PANTHER" id="PTHR11533:SF299">
    <property type="entry name" value="AMINOPEPTIDASE"/>
    <property type="match status" value="1"/>
</dbReference>
<gene>
    <name evidence="3" type="primary">ENPEP_1</name>
    <name evidence="3" type="ORF">TNIN_127641</name>
</gene>
<evidence type="ECO:0000259" key="2">
    <source>
        <dbReference type="Pfam" id="PF11838"/>
    </source>
</evidence>
<dbReference type="EMBL" id="BMAV01014162">
    <property type="protein sequence ID" value="GFY62286.1"/>
    <property type="molecule type" value="Genomic_DNA"/>
</dbReference>
<organism evidence="3 4">
    <name type="scientific">Trichonephila inaurata madagascariensis</name>
    <dbReference type="NCBI Taxonomy" id="2747483"/>
    <lineage>
        <taxon>Eukaryota</taxon>
        <taxon>Metazoa</taxon>
        <taxon>Ecdysozoa</taxon>
        <taxon>Arthropoda</taxon>
        <taxon>Chelicerata</taxon>
        <taxon>Arachnida</taxon>
        <taxon>Araneae</taxon>
        <taxon>Araneomorphae</taxon>
        <taxon>Entelegynae</taxon>
        <taxon>Araneoidea</taxon>
        <taxon>Nephilidae</taxon>
        <taxon>Trichonephila</taxon>
        <taxon>Trichonephila inaurata</taxon>
    </lineage>
</organism>
<keyword evidence="4" id="KW-1185">Reference proteome</keyword>
<dbReference type="Proteomes" id="UP000886998">
    <property type="component" value="Unassembled WGS sequence"/>
</dbReference>
<dbReference type="GO" id="GO:0006508">
    <property type="term" value="P:proteolysis"/>
    <property type="evidence" value="ECO:0007669"/>
    <property type="project" value="TreeGrafter"/>
</dbReference>
<dbReference type="GO" id="GO:0005615">
    <property type="term" value="C:extracellular space"/>
    <property type="evidence" value="ECO:0007669"/>
    <property type="project" value="TreeGrafter"/>
</dbReference>
<comment type="similarity">
    <text evidence="1">Belongs to the peptidase M1 family.</text>
</comment>
<evidence type="ECO:0000313" key="4">
    <source>
        <dbReference type="Proteomes" id="UP000886998"/>
    </source>
</evidence>
<dbReference type="GO" id="GO:0008270">
    <property type="term" value="F:zinc ion binding"/>
    <property type="evidence" value="ECO:0007669"/>
    <property type="project" value="TreeGrafter"/>
</dbReference>
<dbReference type="AlphaFoldDB" id="A0A8X7CD44"/>
<evidence type="ECO:0000256" key="1">
    <source>
        <dbReference type="ARBA" id="ARBA00010136"/>
    </source>
</evidence>
<protein>
    <submittedName>
        <fullName evidence="3">Glutamyl aminopeptidase</fullName>
    </submittedName>
</protein>
<dbReference type="Pfam" id="PF11838">
    <property type="entry name" value="ERAP1_C"/>
    <property type="match status" value="1"/>
</dbReference>
<dbReference type="GO" id="GO:0043171">
    <property type="term" value="P:peptide catabolic process"/>
    <property type="evidence" value="ECO:0007669"/>
    <property type="project" value="TreeGrafter"/>
</dbReference>
<name>A0A8X7CD44_9ARAC</name>
<dbReference type="Gene3D" id="1.10.3480.20">
    <property type="match status" value="1"/>
</dbReference>
<dbReference type="InterPro" id="IPR024571">
    <property type="entry name" value="ERAP1-like_C_dom"/>
</dbReference>
<evidence type="ECO:0000313" key="3">
    <source>
        <dbReference type="EMBL" id="GFY62286.1"/>
    </source>
</evidence>
<reference evidence="3" key="1">
    <citation type="submission" date="2020-08" db="EMBL/GenBank/DDBJ databases">
        <title>Multicomponent nature underlies the extraordinary mechanical properties of spider dragline silk.</title>
        <authorList>
            <person name="Kono N."/>
            <person name="Nakamura H."/>
            <person name="Mori M."/>
            <person name="Yoshida Y."/>
            <person name="Ohtoshi R."/>
            <person name="Malay A.D."/>
            <person name="Moran D.A.P."/>
            <person name="Tomita M."/>
            <person name="Numata K."/>
            <person name="Arakawa K."/>
        </authorList>
    </citation>
    <scope>NUCLEOTIDE SEQUENCE</scope>
</reference>
<comment type="caution">
    <text evidence="3">The sequence shown here is derived from an EMBL/GenBank/DDBJ whole genome shotgun (WGS) entry which is preliminary data.</text>
</comment>
<dbReference type="GO" id="GO:0042277">
    <property type="term" value="F:peptide binding"/>
    <property type="evidence" value="ECO:0007669"/>
    <property type="project" value="TreeGrafter"/>
</dbReference>
<keyword evidence="3" id="KW-0378">Hydrolase</keyword>
<dbReference type="InterPro" id="IPR050344">
    <property type="entry name" value="Peptidase_M1_aminopeptidases"/>
</dbReference>
<sequence length="164" mass="19708">YVWHIPLTYRTYNSNEVSQLLLNSSEKVYLPESSTEWIKFRRFQRILLRQLRPLWMGQDHWLLQDKKTQHDFTIHRIFSPADRVNLLYDSFSLASAGHVSYDVPLRLIGYLKHEKYHGAWRVAVSELNILKSYFKADREVRELIKVSFNNFYDLNPNPSLKEYQ</sequence>
<feature type="non-terminal residue" evidence="3">
    <location>
        <position position="164"/>
    </location>
</feature>
<proteinExistence type="inferred from homology"/>
<keyword evidence="3" id="KW-0645">Protease</keyword>
<dbReference type="PANTHER" id="PTHR11533">
    <property type="entry name" value="PROTEASE M1 ZINC METALLOPROTEASE"/>
    <property type="match status" value="1"/>
</dbReference>